<dbReference type="AlphaFoldDB" id="A0AAD8BQ26"/>
<keyword evidence="8" id="KW-1185">Reference proteome</keyword>
<feature type="transmembrane region" description="Helical" evidence="5">
    <location>
        <begin position="262"/>
        <end position="286"/>
    </location>
</feature>
<dbReference type="SUPFAM" id="SSF81321">
    <property type="entry name" value="Family A G protein-coupled receptor-like"/>
    <property type="match status" value="1"/>
</dbReference>
<feature type="domain" description="G-protein coupled receptors family 1 profile" evidence="6">
    <location>
        <begin position="124"/>
        <end position="321"/>
    </location>
</feature>
<feature type="transmembrane region" description="Helical" evidence="5">
    <location>
        <begin position="298"/>
        <end position="320"/>
    </location>
</feature>
<sequence>MALNASKNITEGQNGLPSANYKIVSDELLAVVSVVMKSAMYDGISGFGLLTNAACLKVFWTMGFKNNINVSFFAITIADMGCLLSLLWMGICYNPLFADSNITIDSRSVQYLTGGWPKFYFTRVSGMITAYLTFERYLSMTIPLKVKLLLTPRRVTAILVTLYIFTALCVVPIYVPARFTWKWFPSKNMSLISTEFVASKGTINIISNSLNVAFYNGSFVIVVICTAVLILKLDESHAWKKKSTLRSDRQEVSKETRASRRVVFVALLYIVCNLPGSLSCFCMVAFPEFNAGESQQNLFFFYAAFVHIIEAINASCNIFIYQKTSKKFSHAFLQTFTHRPNNCKTKEVKLKYAGRWPVPLKLSIRWN</sequence>
<dbReference type="Gene3D" id="1.20.1070.10">
    <property type="entry name" value="Rhodopsin 7-helix transmembrane proteins"/>
    <property type="match status" value="1"/>
</dbReference>
<keyword evidence="2 5" id="KW-0812">Transmembrane</keyword>
<keyword evidence="4 5" id="KW-0472">Membrane</keyword>
<accession>A0AAD8BQ26</accession>
<dbReference type="PANTHER" id="PTHR46641">
    <property type="entry name" value="FMRFAMIDE RECEPTOR-RELATED"/>
    <property type="match status" value="1"/>
</dbReference>
<dbReference type="Proteomes" id="UP001233172">
    <property type="component" value="Unassembled WGS sequence"/>
</dbReference>
<dbReference type="Pfam" id="PF00001">
    <property type="entry name" value="7tm_1"/>
    <property type="match status" value="1"/>
</dbReference>
<evidence type="ECO:0000256" key="2">
    <source>
        <dbReference type="ARBA" id="ARBA00022692"/>
    </source>
</evidence>
<evidence type="ECO:0000313" key="8">
    <source>
        <dbReference type="Proteomes" id="UP001233172"/>
    </source>
</evidence>
<dbReference type="EMBL" id="JASAOG010000046">
    <property type="protein sequence ID" value="KAK0058724.1"/>
    <property type="molecule type" value="Genomic_DNA"/>
</dbReference>
<proteinExistence type="predicted"/>
<evidence type="ECO:0000313" key="7">
    <source>
        <dbReference type="EMBL" id="KAK0058724.1"/>
    </source>
</evidence>
<reference evidence="7" key="1">
    <citation type="journal article" date="2023" name="PLoS Negl. Trop. Dis.">
        <title>A genome sequence for Biomphalaria pfeifferi, the major vector snail for the human-infecting parasite Schistosoma mansoni.</title>
        <authorList>
            <person name="Bu L."/>
            <person name="Lu L."/>
            <person name="Laidemitt M.R."/>
            <person name="Zhang S.M."/>
            <person name="Mutuku M."/>
            <person name="Mkoji G."/>
            <person name="Steinauer M."/>
            <person name="Loker E.S."/>
        </authorList>
    </citation>
    <scope>NUCLEOTIDE SEQUENCE</scope>
    <source>
        <strain evidence="7">KasaAsao</strain>
    </source>
</reference>
<feature type="transmembrane region" description="Helical" evidence="5">
    <location>
        <begin position="213"/>
        <end position="233"/>
    </location>
</feature>
<dbReference type="InterPro" id="IPR052954">
    <property type="entry name" value="GPCR-Ligand_Int"/>
</dbReference>
<comment type="subcellular location">
    <subcellularLocation>
        <location evidence="1">Membrane</location>
    </subcellularLocation>
</comment>
<feature type="transmembrane region" description="Helical" evidence="5">
    <location>
        <begin position="155"/>
        <end position="175"/>
    </location>
</feature>
<feature type="transmembrane region" description="Helical" evidence="5">
    <location>
        <begin position="72"/>
        <end position="96"/>
    </location>
</feature>
<dbReference type="GO" id="GO:0016020">
    <property type="term" value="C:membrane"/>
    <property type="evidence" value="ECO:0007669"/>
    <property type="project" value="UniProtKB-SubCell"/>
</dbReference>
<evidence type="ECO:0000256" key="4">
    <source>
        <dbReference type="ARBA" id="ARBA00023136"/>
    </source>
</evidence>
<comment type="caution">
    <text evidence="7">The sequence shown here is derived from an EMBL/GenBank/DDBJ whole genome shotgun (WGS) entry which is preliminary data.</text>
</comment>
<dbReference type="PROSITE" id="PS50262">
    <property type="entry name" value="G_PROTEIN_RECEP_F1_2"/>
    <property type="match status" value="1"/>
</dbReference>
<protein>
    <submittedName>
        <fullName evidence="7">Short-wave-sensitive opsin 1</fullName>
    </submittedName>
</protein>
<evidence type="ECO:0000256" key="5">
    <source>
        <dbReference type="SAM" id="Phobius"/>
    </source>
</evidence>
<reference evidence="7" key="2">
    <citation type="submission" date="2023-04" db="EMBL/GenBank/DDBJ databases">
        <authorList>
            <person name="Bu L."/>
            <person name="Lu L."/>
            <person name="Laidemitt M.R."/>
            <person name="Zhang S.M."/>
            <person name="Mutuku M."/>
            <person name="Mkoji G."/>
            <person name="Steinauer M."/>
            <person name="Loker E.S."/>
        </authorList>
    </citation>
    <scope>NUCLEOTIDE SEQUENCE</scope>
    <source>
        <strain evidence="7">KasaAsao</strain>
        <tissue evidence="7">Whole Snail</tissue>
    </source>
</reference>
<feature type="transmembrane region" description="Helical" evidence="5">
    <location>
        <begin position="116"/>
        <end position="134"/>
    </location>
</feature>
<dbReference type="PANTHER" id="PTHR46641:SF2">
    <property type="entry name" value="FMRFAMIDE RECEPTOR"/>
    <property type="match status" value="1"/>
</dbReference>
<organism evidence="7 8">
    <name type="scientific">Biomphalaria pfeifferi</name>
    <name type="common">Bloodfluke planorb</name>
    <name type="synonym">Freshwater snail</name>
    <dbReference type="NCBI Taxonomy" id="112525"/>
    <lineage>
        <taxon>Eukaryota</taxon>
        <taxon>Metazoa</taxon>
        <taxon>Spiralia</taxon>
        <taxon>Lophotrochozoa</taxon>
        <taxon>Mollusca</taxon>
        <taxon>Gastropoda</taxon>
        <taxon>Heterobranchia</taxon>
        <taxon>Euthyneura</taxon>
        <taxon>Panpulmonata</taxon>
        <taxon>Hygrophila</taxon>
        <taxon>Lymnaeoidea</taxon>
        <taxon>Planorbidae</taxon>
        <taxon>Biomphalaria</taxon>
    </lineage>
</organism>
<dbReference type="InterPro" id="IPR000276">
    <property type="entry name" value="GPCR_Rhodpsn"/>
</dbReference>
<evidence type="ECO:0000259" key="6">
    <source>
        <dbReference type="PROSITE" id="PS50262"/>
    </source>
</evidence>
<gene>
    <name evidence="7" type="ORF">Bpfe_011689</name>
</gene>
<dbReference type="InterPro" id="IPR017452">
    <property type="entry name" value="GPCR_Rhodpsn_7TM"/>
</dbReference>
<evidence type="ECO:0000256" key="3">
    <source>
        <dbReference type="ARBA" id="ARBA00022989"/>
    </source>
</evidence>
<evidence type="ECO:0000256" key="1">
    <source>
        <dbReference type="ARBA" id="ARBA00004370"/>
    </source>
</evidence>
<keyword evidence="3 5" id="KW-1133">Transmembrane helix</keyword>
<name>A0AAD8BQ26_BIOPF</name>
<dbReference type="GO" id="GO:0004930">
    <property type="term" value="F:G protein-coupled receptor activity"/>
    <property type="evidence" value="ECO:0007669"/>
    <property type="project" value="InterPro"/>
</dbReference>